<reference evidence="3 4" key="1">
    <citation type="submission" date="2020-03" db="EMBL/GenBank/DDBJ databases">
        <title>Complete genome sequence of Shewanella sp.</title>
        <authorList>
            <person name="Kim Y.-S."/>
            <person name="Kim S.-J."/>
            <person name="Jung H.-K."/>
            <person name="Kim K.-H."/>
        </authorList>
    </citation>
    <scope>NUCLEOTIDE SEQUENCE [LARGE SCALE GENOMIC DNA]</scope>
    <source>
        <strain evidence="3 4">PN3F2</strain>
    </source>
</reference>
<keyword evidence="4" id="KW-1185">Reference proteome</keyword>
<evidence type="ECO:0000313" key="3">
    <source>
        <dbReference type="EMBL" id="QIR13142.1"/>
    </source>
</evidence>
<sequence>MYKLVSDETDFIVINKAANVHFHSQDGSAGVVAQAEADLGIKLFAVHRLDTPTSGLIILAKSAFAANQFTQMFSAHQVQKYYLALAQGKPKKKQGWVIGDMAKSRRSMYKLLRSKENPAITQFFSVSIEQGIRAYLLKPHSGKTHQLRVALASIGVPILGDTLYGKALSDRCYLHAYQLHFNYQGQEFSFSQFPDAGERFLAQPMQILLQNDWQQPNQLPWPAKP</sequence>
<feature type="domain" description="Pseudouridine synthase RsuA/RluA-like" evidence="2">
    <location>
        <begin position="10"/>
        <end position="153"/>
    </location>
</feature>
<evidence type="ECO:0000259" key="2">
    <source>
        <dbReference type="Pfam" id="PF00849"/>
    </source>
</evidence>
<comment type="similarity">
    <text evidence="1">Belongs to the pseudouridine synthase RluA family.</text>
</comment>
<dbReference type="GO" id="GO:0009982">
    <property type="term" value="F:pseudouridine synthase activity"/>
    <property type="evidence" value="ECO:0007669"/>
    <property type="project" value="InterPro"/>
</dbReference>
<organism evidence="3 4">
    <name type="scientific">Shewanella aestuarii</name>
    <dbReference type="NCBI Taxonomy" id="1028752"/>
    <lineage>
        <taxon>Bacteria</taxon>
        <taxon>Pseudomonadati</taxon>
        <taxon>Pseudomonadota</taxon>
        <taxon>Gammaproteobacteria</taxon>
        <taxon>Alteromonadales</taxon>
        <taxon>Shewanellaceae</taxon>
        <taxon>Shewanella</taxon>
    </lineage>
</organism>
<dbReference type="InterPro" id="IPR006224">
    <property type="entry name" value="PsdUridine_synth_RluA-like_CS"/>
</dbReference>
<dbReference type="PANTHER" id="PTHR21600">
    <property type="entry name" value="MITOCHONDRIAL RNA PSEUDOURIDINE SYNTHASE"/>
    <property type="match status" value="1"/>
</dbReference>
<evidence type="ECO:0000313" key="4">
    <source>
        <dbReference type="Proteomes" id="UP000502608"/>
    </source>
</evidence>
<dbReference type="PROSITE" id="PS01129">
    <property type="entry name" value="PSI_RLU"/>
    <property type="match status" value="1"/>
</dbReference>
<dbReference type="Gene3D" id="3.30.2350.10">
    <property type="entry name" value="Pseudouridine synthase"/>
    <property type="match status" value="1"/>
</dbReference>
<proteinExistence type="inferred from homology"/>
<dbReference type="Proteomes" id="UP000502608">
    <property type="component" value="Chromosome"/>
</dbReference>
<dbReference type="PANTHER" id="PTHR21600:SF87">
    <property type="entry name" value="RNA PSEUDOURIDYLATE SYNTHASE DOMAIN-CONTAINING PROTEIN 1"/>
    <property type="match status" value="1"/>
</dbReference>
<protein>
    <submittedName>
        <fullName evidence="3">TIGR01621 family pseudouridine synthase</fullName>
    </submittedName>
</protein>
<dbReference type="InterPro" id="IPR050188">
    <property type="entry name" value="RluA_PseudoU_synthase"/>
</dbReference>
<dbReference type="NCBIfam" id="TIGR01621">
    <property type="entry name" value="RluA-like"/>
    <property type="match status" value="1"/>
</dbReference>
<dbReference type="SUPFAM" id="SSF55120">
    <property type="entry name" value="Pseudouridine synthase"/>
    <property type="match status" value="1"/>
</dbReference>
<name>A0A6G9QF85_9GAMM</name>
<dbReference type="KEGG" id="saes:HBH39_00440"/>
<dbReference type="InterPro" id="IPR020103">
    <property type="entry name" value="PsdUridine_synth_cat_dom_sf"/>
</dbReference>
<dbReference type="EMBL" id="CP050313">
    <property type="protein sequence ID" value="QIR13142.1"/>
    <property type="molecule type" value="Genomic_DNA"/>
</dbReference>
<dbReference type="AlphaFoldDB" id="A0A6G9QF85"/>
<evidence type="ECO:0000256" key="1">
    <source>
        <dbReference type="ARBA" id="ARBA00010876"/>
    </source>
</evidence>
<dbReference type="GO" id="GO:0000455">
    <property type="term" value="P:enzyme-directed rRNA pseudouridine synthesis"/>
    <property type="evidence" value="ECO:0007669"/>
    <property type="project" value="TreeGrafter"/>
</dbReference>
<dbReference type="GO" id="GO:0140098">
    <property type="term" value="F:catalytic activity, acting on RNA"/>
    <property type="evidence" value="ECO:0007669"/>
    <property type="project" value="UniProtKB-ARBA"/>
</dbReference>
<dbReference type="Pfam" id="PF00849">
    <property type="entry name" value="PseudoU_synth_2"/>
    <property type="match status" value="1"/>
</dbReference>
<gene>
    <name evidence="3" type="ORF">HBH39_00440</name>
</gene>
<dbReference type="CDD" id="cd02869">
    <property type="entry name" value="PseudoU_synth_RluA_like"/>
    <property type="match status" value="1"/>
</dbReference>
<dbReference type="InterPro" id="IPR006508">
    <property type="entry name" value="PsdUridine_synth_RluA-like"/>
</dbReference>
<dbReference type="RefSeq" id="WP_167674596.1">
    <property type="nucleotide sequence ID" value="NZ_CP050313.1"/>
</dbReference>
<dbReference type="GO" id="GO:0003723">
    <property type="term" value="F:RNA binding"/>
    <property type="evidence" value="ECO:0007669"/>
    <property type="project" value="InterPro"/>
</dbReference>
<accession>A0A6G9QF85</accession>
<dbReference type="InterPro" id="IPR006145">
    <property type="entry name" value="PsdUridine_synth_RsuA/RluA"/>
</dbReference>